<organism evidence="1 2">
    <name type="scientific">Granulibacter bethesdensis</name>
    <dbReference type="NCBI Taxonomy" id="364410"/>
    <lineage>
        <taxon>Bacteria</taxon>
        <taxon>Pseudomonadati</taxon>
        <taxon>Pseudomonadota</taxon>
        <taxon>Alphaproteobacteria</taxon>
        <taxon>Acetobacterales</taxon>
        <taxon>Acetobacteraceae</taxon>
        <taxon>Granulibacter</taxon>
    </lineage>
</organism>
<sequence length="47" mass="5464">MAWPVESGHAIFCGCRDAVFGDGPYPVWSVFFKNRHNYMILKENILF</sequence>
<dbReference type="KEGG" id="gbc:GbCGDNIH3_7104"/>
<gene>
    <name evidence="1" type="ORF">GbCGDNIH3_7104</name>
</gene>
<accession>A0AAN0VG44</accession>
<protein>
    <submittedName>
        <fullName evidence="1">Uncharacterized protein</fullName>
    </submittedName>
</protein>
<evidence type="ECO:0000313" key="1">
    <source>
        <dbReference type="EMBL" id="AHJ63117.1"/>
    </source>
</evidence>
<dbReference type="Proteomes" id="UP000019438">
    <property type="component" value="Chromosome"/>
</dbReference>
<dbReference type="EMBL" id="CP003181">
    <property type="protein sequence ID" value="AHJ63117.1"/>
    <property type="molecule type" value="Genomic_DNA"/>
</dbReference>
<reference evidence="2" key="1">
    <citation type="submission" date="2012-06" db="EMBL/GenBank/DDBJ databases">
        <title>Genome analysis of multiple Granulibacter bethesdensis isolates demonstrates substantial genome diversity.</title>
        <authorList>
            <person name="Greenberg D.E."/>
            <person name="Porcella S.F."/>
            <person name="Zarember K."/>
            <person name="Zelazny A.M."/>
            <person name="Bruno D."/>
            <person name="Martens C."/>
            <person name="Barbian K.D."/>
            <person name="Jaske E."/>
            <person name="Holland S.M."/>
        </authorList>
    </citation>
    <scope>NUCLEOTIDE SEQUENCE [LARGE SCALE GENOMIC DNA]</scope>
    <source>
        <strain evidence="2">CGDNIH3</strain>
    </source>
</reference>
<proteinExistence type="predicted"/>
<name>A0AAN0VG44_9PROT</name>
<evidence type="ECO:0000313" key="2">
    <source>
        <dbReference type="Proteomes" id="UP000019438"/>
    </source>
</evidence>
<dbReference type="AlphaFoldDB" id="A0AAN0VG44"/>